<evidence type="ECO:0000256" key="4">
    <source>
        <dbReference type="ARBA" id="ARBA00022617"/>
    </source>
</evidence>
<evidence type="ECO:0000256" key="1">
    <source>
        <dbReference type="ARBA" id="ARBA00001970"/>
    </source>
</evidence>
<feature type="binding site" evidence="10">
    <location>
        <position position="51"/>
    </location>
    <ligand>
        <name>Fe cation</name>
        <dbReference type="ChEBI" id="CHEBI:24875"/>
        <label>2</label>
    </ligand>
</feature>
<dbReference type="InterPro" id="IPR009078">
    <property type="entry name" value="Ferritin-like_SF"/>
</dbReference>
<dbReference type="FunFam" id="1.20.1260.10:FF:000005">
    <property type="entry name" value="Bacterioferritin"/>
    <property type="match status" value="1"/>
</dbReference>
<reference evidence="14" key="2">
    <citation type="submission" date="2016-02" db="EMBL/GenBank/DDBJ databases">
        <title>Draft genome sequence of five rapidly growing Mycobacterium species.</title>
        <authorList>
            <person name="Katahira K."/>
            <person name="Gotou Y."/>
            <person name="Iida K."/>
            <person name="Ogura Y."/>
            <person name="Hayashi T."/>
        </authorList>
    </citation>
    <scope>NUCLEOTIDE SEQUENCE [LARGE SCALE GENOMIC DNA]</scope>
    <source>
        <strain evidence="14">JCM6362</strain>
    </source>
</reference>
<comment type="subunit">
    <text evidence="2">Homooligomer of 24 subunits, arranged as 12 dimers, that are packed together to form an approximately spherical molecule with a central cavity, in which large amounts of iron can be deposited.</text>
</comment>
<dbReference type="PANTHER" id="PTHR30295:SF0">
    <property type="entry name" value="BACTERIOFERRITIN"/>
    <property type="match status" value="1"/>
</dbReference>
<dbReference type="InterPro" id="IPR009040">
    <property type="entry name" value="Ferritin-like_diiron"/>
</dbReference>
<feature type="binding site" evidence="10">
    <location>
        <position position="127"/>
    </location>
    <ligand>
        <name>Fe cation</name>
        <dbReference type="ChEBI" id="CHEBI:24875"/>
        <label>2</label>
    </ligand>
</feature>
<evidence type="ECO:0000256" key="7">
    <source>
        <dbReference type="ARBA" id="ARBA00036243"/>
    </source>
</evidence>
<evidence type="ECO:0000256" key="10">
    <source>
        <dbReference type="PIRSR" id="PIRSR002560-1"/>
    </source>
</evidence>
<proteinExistence type="inferred from homology"/>
<accession>A0A124E7R2</accession>
<gene>
    <name evidence="13" type="ORF">RMCT_0317</name>
</gene>
<evidence type="ECO:0000256" key="5">
    <source>
        <dbReference type="ARBA" id="ARBA00022723"/>
    </source>
</evidence>
<feature type="binding site" description="axial binding residue" evidence="10">
    <location>
        <position position="52"/>
    </location>
    <ligand>
        <name>heme b</name>
        <dbReference type="ChEBI" id="CHEBI:60344"/>
        <note>ligand shared between dimeric partners</note>
    </ligand>
    <ligandPart>
        <name>Fe</name>
        <dbReference type="ChEBI" id="CHEBI:18248"/>
    </ligandPart>
</feature>
<dbReference type="SUPFAM" id="SSF47240">
    <property type="entry name" value="Ferritin-like"/>
    <property type="match status" value="1"/>
</dbReference>
<dbReference type="OMA" id="YQRLFHV"/>
<evidence type="ECO:0000256" key="11">
    <source>
        <dbReference type="RuleBase" id="RU000623"/>
    </source>
</evidence>
<dbReference type="InterPro" id="IPR008331">
    <property type="entry name" value="Ferritin_DPS_dom"/>
</dbReference>
<keyword evidence="5 9" id="KW-0479">Metal-binding</keyword>
<feature type="binding site" evidence="10">
    <location>
        <position position="94"/>
    </location>
    <ligand>
        <name>Fe cation</name>
        <dbReference type="ChEBI" id="CHEBI:24875"/>
        <label>2</label>
    </ligand>
</feature>
<dbReference type="GO" id="GO:0004322">
    <property type="term" value="F:ferroxidase activity"/>
    <property type="evidence" value="ECO:0007669"/>
    <property type="project" value="UniProtKB-EC"/>
</dbReference>
<feature type="binding site" evidence="10">
    <location>
        <position position="51"/>
    </location>
    <ligand>
        <name>Fe cation</name>
        <dbReference type="ChEBI" id="CHEBI:24875"/>
        <label>1</label>
    </ligand>
</feature>
<evidence type="ECO:0000256" key="3">
    <source>
        <dbReference type="ARBA" id="ARBA00022434"/>
    </source>
</evidence>
<protein>
    <recommendedName>
        <fullName evidence="9 11">Bacterioferritin</fullName>
        <ecNumber evidence="9">1.16.3.1</ecNumber>
    </recommendedName>
</protein>
<evidence type="ECO:0000256" key="2">
    <source>
        <dbReference type="ARBA" id="ARBA00011637"/>
    </source>
</evidence>
<evidence type="ECO:0000256" key="9">
    <source>
        <dbReference type="PIRNR" id="PIRNR002560"/>
    </source>
</evidence>
<dbReference type="EMBL" id="BCTB01000002">
    <property type="protein sequence ID" value="GAT13346.1"/>
    <property type="molecule type" value="Genomic_DNA"/>
</dbReference>
<dbReference type="CDD" id="cd00907">
    <property type="entry name" value="Bacterioferritin"/>
    <property type="match status" value="1"/>
</dbReference>
<keyword evidence="6 9" id="KW-0408">Iron</keyword>
<dbReference type="AlphaFoldDB" id="A0A124E7R2"/>
<dbReference type="Pfam" id="PF00210">
    <property type="entry name" value="Ferritin"/>
    <property type="match status" value="1"/>
</dbReference>
<name>A0A124E7R2_MYCTH</name>
<feature type="binding site" evidence="10">
    <location>
        <position position="127"/>
    </location>
    <ligand>
        <name>Fe cation</name>
        <dbReference type="ChEBI" id="CHEBI:24875"/>
        <label>1</label>
    </ligand>
</feature>
<comment type="similarity">
    <text evidence="9 11">Belongs to the bacterioferritin family.</text>
</comment>
<dbReference type="STRING" id="1797.RMCT_0317"/>
<sequence length="165" mass="19084">MQGDPEILKLLNEQLTSELTAINQYFLHSKMQESWGFTELAEITRRESFDEMNHAEEITDRILLLDGLPNYQRLFSLRVGQNVREQFEADLALEYEVVARLRPGIIMCREKEDATTANLFEKILADEEEHIDYLETQLELMDKLGEELYLAQCVARAPKNTSADG</sequence>
<dbReference type="GO" id="GO:0006826">
    <property type="term" value="P:iron ion transport"/>
    <property type="evidence" value="ECO:0007669"/>
    <property type="project" value="InterPro"/>
</dbReference>
<dbReference type="Gene3D" id="1.20.1260.10">
    <property type="match status" value="1"/>
</dbReference>
<dbReference type="PRINTS" id="PR00601">
    <property type="entry name" value="BACFERRITIN"/>
</dbReference>
<evidence type="ECO:0000256" key="8">
    <source>
        <dbReference type="ARBA" id="ARBA00047990"/>
    </source>
</evidence>
<comment type="function">
    <text evidence="9">Iron-storage protein, whose ferroxidase center binds Fe(2+), oxidizes it using dioxygen to Fe(3+), and participates in the subsequent Fe(3+) oxide mineral core formation within the central cavity of the BFR protein shell.</text>
</comment>
<feature type="binding site" evidence="10">
    <location>
        <position position="130"/>
    </location>
    <ligand>
        <name>Fe cation</name>
        <dbReference type="ChEBI" id="CHEBI:24875"/>
        <label>2</label>
    </ligand>
</feature>
<evidence type="ECO:0000313" key="13">
    <source>
        <dbReference type="EMBL" id="GAT13346.1"/>
    </source>
</evidence>
<dbReference type="EC" id="1.16.3.1" evidence="9"/>
<dbReference type="PROSITE" id="PS00549">
    <property type="entry name" value="BACTERIOFERRITIN"/>
    <property type="match status" value="1"/>
</dbReference>
<comment type="catalytic activity">
    <reaction evidence="8 9">
        <text>4 Fe(2+) + O2 + 4 H(+) = 4 Fe(3+) + 2 H2O</text>
        <dbReference type="Rhea" id="RHEA:11148"/>
        <dbReference type="ChEBI" id="CHEBI:15377"/>
        <dbReference type="ChEBI" id="CHEBI:15378"/>
        <dbReference type="ChEBI" id="CHEBI:15379"/>
        <dbReference type="ChEBI" id="CHEBI:29033"/>
        <dbReference type="ChEBI" id="CHEBI:29034"/>
        <dbReference type="EC" id="1.16.3.1"/>
    </reaction>
</comment>
<feature type="binding site" evidence="10">
    <location>
        <position position="18"/>
    </location>
    <ligand>
        <name>Fe cation</name>
        <dbReference type="ChEBI" id="CHEBI:24875"/>
        <label>1</label>
    </ligand>
</feature>
<keyword evidence="4 11" id="KW-0349">Heme</keyword>
<dbReference type="PANTHER" id="PTHR30295">
    <property type="entry name" value="BACTERIOFERRITIN"/>
    <property type="match status" value="1"/>
</dbReference>
<reference evidence="13 14" key="1">
    <citation type="journal article" date="2016" name="Genome Announc.">
        <title>Draft Genome Sequences of Five Rapidly Growing Mycobacterium Species, M. thermoresistibile, M. fortuitum subsp. acetamidolyticum, M. canariasense, M. brisbanense, and M. novocastrense.</title>
        <authorList>
            <person name="Katahira K."/>
            <person name="Ogura Y."/>
            <person name="Gotoh Y."/>
            <person name="Hayashi T."/>
        </authorList>
    </citation>
    <scope>NUCLEOTIDE SEQUENCE [LARGE SCALE GENOMIC DNA]</scope>
    <source>
        <strain evidence="13 14">JCM6362</strain>
    </source>
</reference>
<dbReference type="InterPro" id="IPR002024">
    <property type="entry name" value="Bacterioferritin"/>
</dbReference>
<keyword evidence="3 9" id="KW-0409">Iron storage</keyword>
<evidence type="ECO:0000256" key="6">
    <source>
        <dbReference type="ARBA" id="ARBA00023004"/>
    </source>
</evidence>
<dbReference type="InterPro" id="IPR012347">
    <property type="entry name" value="Ferritin-like"/>
</dbReference>
<dbReference type="PIRSF" id="PIRSF002560">
    <property type="entry name" value="Bacterioferritin"/>
    <property type="match status" value="1"/>
</dbReference>
<comment type="caution">
    <text evidence="13">The sequence shown here is derived from an EMBL/GenBank/DDBJ whole genome shotgun (WGS) entry which is preliminary data.</text>
</comment>
<comment type="cofactor">
    <cofactor evidence="1">
        <name>heme b</name>
        <dbReference type="ChEBI" id="CHEBI:60344"/>
    </cofactor>
</comment>
<dbReference type="GO" id="GO:0020037">
    <property type="term" value="F:heme binding"/>
    <property type="evidence" value="ECO:0007669"/>
    <property type="project" value="TreeGrafter"/>
</dbReference>
<dbReference type="GO" id="GO:0008199">
    <property type="term" value="F:ferric iron binding"/>
    <property type="evidence" value="ECO:0007669"/>
    <property type="project" value="InterPro"/>
</dbReference>
<dbReference type="RefSeq" id="WP_003927530.1">
    <property type="nucleotide sequence ID" value="NZ_BCTB01000002.1"/>
</dbReference>
<feature type="domain" description="Ferritin-like diiron" evidence="12">
    <location>
        <begin position="1"/>
        <end position="145"/>
    </location>
</feature>
<organism evidence="13 14">
    <name type="scientific">Mycolicibacterium thermoresistibile</name>
    <name type="common">Mycobacterium thermoresistibile</name>
    <dbReference type="NCBI Taxonomy" id="1797"/>
    <lineage>
        <taxon>Bacteria</taxon>
        <taxon>Bacillati</taxon>
        <taxon>Actinomycetota</taxon>
        <taxon>Actinomycetes</taxon>
        <taxon>Mycobacteriales</taxon>
        <taxon>Mycobacteriaceae</taxon>
        <taxon>Mycolicibacterium</taxon>
    </lineage>
</organism>
<dbReference type="OrthoDB" id="9800505at2"/>
<evidence type="ECO:0000313" key="14">
    <source>
        <dbReference type="Proteomes" id="UP000069654"/>
    </source>
</evidence>
<dbReference type="GO" id="GO:0005829">
    <property type="term" value="C:cytosol"/>
    <property type="evidence" value="ECO:0007669"/>
    <property type="project" value="TreeGrafter"/>
</dbReference>
<dbReference type="GO" id="GO:0006879">
    <property type="term" value="P:intracellular iron ion homeostasis"/>
    <property type="evidence" value="ECO:0007669"/>
    <property type="project" value="UniProtKB-KW"/>
</dbReference>
<dbReference type="PROSITE" id="PS50905">
    <property type="entry name" value="FERRITIN_LIKE"/>
    <property type="match status" value="1"/>
</dbReference>
<dbReference type="NCBIfam" id="TIGR00754">
    <property type="entry name" value="bfr"/>
    <property type="match status" value="1"/>
</dbReference>
<feature type="binding site" evidence="10">
    <location>
        <position position="54"/>
    </location>
    <ligand>
        <name>Fe cation</name>
        <dbReference type="ChEBI" id="CHEBI:24875"/>
        <label>1</label>
    </ligand>
</feature>
<evidence type="ECO:0000259" key="12">
    <source>
        <dbReference type="PROSITE" id="PS50905"/>
    </source>
</evidence>
<comment type="catalytic activity">
    <reaction evidence="7">
        <text>Fe(2+)(in) = Fe(2+)(out)</text>
        <dbReference type="Rhea" id="RHEA:28486"/>
        <dbReference type="ChEBI" id="CHEBI:29033"/>
    </reaction>
</comment>
<dbReference type="Proteomes" id="UP000069654">
    <property type="component" value="Unassembled WGS sequence"/>
</dbReference>
<feature type="binding site" evidence="10">
    <location>
        <position position="50"/>
    </location>
    <ligand>
        <name>Fe cation</name>
        <dbReference type="ChEBI" id="CHEBI:24875"/>
        <label>3</label>
    </ligand>
</feature>